<dbReference type="SUPFAM" id="SSF50475">
    <property type="entry name" value="FMN-binding split barrel"/>
    <property type="match status" value="1"/>
</dbReference>
<evidence type="ECO:0000256" key="1">
    <source>
        <dbReference type="ARBA" id="ARBA00023002"/>
    </source>
</evidence>
<name>A0A1I5KM33_9ACTN</name>
<dbReference type="Proteomes" id="UP000183413">
    <property type="component" value="Unassembled WGS sequence"/>
</dbReference>
<dbReference type="EMBL" id="FOVH01000010">
    <property type="protein sequence ID" value="SFO85967.1"/>
    <property type="molecule type" value="Genomic_DNA"/>
</dbReference>
<dbReference type="InterPro" id="IPR052019">
    <property type="entry name" value="F420H2_bilvrd_red/Heme_oxyg"/>
</dbReference>
<dbReference type="InterPro" id="IPR011576">
    <property type="entry name" value="Pyridox_Oxase_N"/>
</dbReference>
<dbReference type="Gene3D" id="2.30.110.10">
    <property type="entry name" value="Electron Transport, Fmn-binding Protein, Chain A"/>
    <property type="match status" value="1"/>
</dbReference>
<accession>A0A1I5KM33</accession>
<dbReference type="AlphaFoldDB" id="A0A1I5KM33"/>
<dbReference type="PANTHER" id="PTHR35176">
    <property type="entry name" value="HEME OXYGENASE HI_0854-RELATED"/>
    <property type="match status" value="1"/>
</dbReference>
<dbReference type="GO" id="GO:0005829">
    <property type="term" value="C:cytosol"/>
    <property type="evidence" value="ECO:0007669"/>
    <property type="project" value="TreeGrafter"/>
</dbReference>
<dbReference type="RefSeq" id="WP_075022529.1">
    <property type="nucleotide sequence ID" value="NZ_FOVH01000010.1"/>
</dbReference>
<dbReference type="Pfam" id="PF01243">
    <property type="entry name" value="PNPOx_N"/>
    <property type="match status" value="1"/>
</dbReference>
<feature type="domain" description="Pyridoxamine 5'-phosphate oxidase N-terminal" evidence="2">
    <location>
        <begin position="25"/>
        <end position="154"/>
    </location>
</feature>
<dbReference type="eggNOG" id="COG3467">
    <property type="taxonomic scope" value="Bacteria"/>
</dbReference>
<gene>
    <name evidence="3" type="ORF">SAMN04489713_11053</name>
</gene>
<dbReference type="PANTHER" id="PTHR35176:SF6">
    <property type="entry name" value="HEME OXYGENASE HI_0854-RELATED"/>
    <property type="match status" value="1"/>
</dbReference>
<keyword evidence="4" id="KW-1185">Reference proteome</keyword>
<proteinExistence type="predicted"/>
<dbReference type="InterPro" id="IPR012349">
    <property type="entry name" value="Split_barrel_FMN-bd"/>
</dbReference>
<organism evidence="3 4">
    <name type="scientific">Actinomadura madurae</name>
    <dbReference type="NCBI Taxonomy" id="1993"/>
    <lineage>
        <taxon>Bacteria</taxon>
        <taxon>Bacillati</taxon>
        <taxon>Actinomycetota</taxon>
        <taxon>Actinomycetes</taxon>
        <taxon>Streptosporangiales</taxon>
        <taxon>Thermomonosporaceae</taxon>
        <taxon>Actinomadura</taxon>
    </lineage>
</organism>
<dbReference type="GO" id="GO:0016627">
    <property type="term" value="F:oxidoreductase activity, acting on the CH-CH group of donors"/>
    <property type="evidence" value="ECO:0007669"/>
    <property type="project" value="TreeGrafter"/>
</dbReference>
<evidence type="ECO:0000259" key="2">
    <source>
        <dbReference type="Pfam" id="PF01243"/>
    </source>
</evidence>
<sequence length="164" mass="18456">MSETAPAPSGAGEGWRGAVGKLAADEVAAFLAEGQIARLACLDENGWPYVVPCWHEWDGSSFWVVPRERSAWGRYLAEDGHCAITVDEAGTQRKVVAQCRAHLVEEPCLDGEWLPIAERMSVRYLGENGPRYLEPTLDKPRWLFRLEPVALKTWQGNDWAERYK</sequence>
<keyword evidence="1" id="KW-0560">Oxidoreductase</keyword>
<dbReference type="GO" id="GO:0070967">
    <property type="term" value="F:coenzyme F420 binding"/>
    <property type="evidence" value="ECO:0007669"/>
    <property type="project" value="TreeGrafter"/>
</dbReference>
<protein>
    <submittedName>
        <fullName evidence="3">Pyridoxamine 5'-phosphate oxidase</fullName>
    </submittedName>
</protein>
<evidence type="ECO:0000313" key="4">
    <source>
        <dbReference type="Proteomes" id="UP000183413"/>
    </source>
</evidence>
<reference evidence="3 4" key="1">
    <citation type="submission" date="2016-10" db="EMBL/GenBank/DDBJ databases">
        <authorList>
            <person name="de Groot N.N."/>
        </authorList>
    </citation>
    <scope>NUCLEOTIDE SEQUENCE [LARGE SCALE GENOMIC DNA]</scope>
    <source>
        <strain evidence="3 4">DSM 43067</strain>
    </source>
</reference>
<evidence type="ECO:0000313" key="3">
    <source>
        <dbReference type="EMBL" id="SFO85967.1"/>
    </source>
</evidence>
<dbReference type="STRING" id="1993.SAMN04489713_11053"/>
<dbReference type="InParanoid" id="A0A1I5KM33"/>